<dbReference type="InterPro" id="IPR010977">
    <property type="entry name" value="Aromatic_deC"/>
</dbReference>
<dbReference type="InterPro" id="IPR015424">
    <property type="entry name" value="PyrdxlP-dep_Trfase"/>
</dbReference>
<keyword evidence="4 6" id="KW-0663">Pyridoxal phosphate</keyword>
<gene>
    <name evidence="7" type="ORF">ACFPP7_17540</name>
</gene>
<comment type="caution">
    <text evidence="7">The sequence shown here is derived from an EMBL/GenBank/DDBJ whole genome shotgun (WGS) entry which is preliminary data.</text>
</comment>
<proteinExistence type="inferred from homology"/>
<dbReference type="PANTHER" id="PTHR11999">
    <property type="entry name" value="GROUP II PYRIDOXAL-5-PHOSPHATE DECARBOXYLASE"/>
    <property type="match status" value="1"/>
</dbReference>
<evidence type="ECO:0000256" key="2">
    <source>
        <dbReference type="ARBA" id="ARBA00009533"/>
    </source>
</evidence>
<evidence type="ECO:0000256" key="5">
    <source>
        <dbReference type="ARBA" id="ARBA00023239"/>
    </source>
</evidence>
<dbReference type="Proteomes" id="UP001596084">
    <property type="component" value="Unassembled WGS sequence"/>
</dbReference>
<comment type="cofactor">
    <cofactor evidence="1 6">
        <name>pyridoxal 5'-phosphate</name>
        <dbReference type="ChEBI" id="CHEBI:597326"/>
    </cofactor>
</comment>
<dbReference type="Pfam" id="PF00282">
    <property type="entry name" value="Pyridoxal_deC"/>
    <property type="match status" value="1"/>
</dbReference>
<evidence type="ECO:0000256" key="6">
    <source>
        <dbReference type="RuleBase" id="RU000382"/>
    </source>
</evidence>
<dbReference type="EMBL" id="JBHSMX010000055">
    <property type="protein sequence ID" value="MFC5522696.1"/>
    <property type="molecule type" value="Genomic_DNA"/>
</dbReference>
<keyword evidence="8" id="KW-1185">Reference proteome</keyword>
<comment type="similarity">
    <text evidence="2 6">Belongs to the group II decarboxylase family.</text>
</comment>
<dbReference type="InterPro" id="IPR002129">
    <property type="entry name" value="PyrdxlP-dep_de-COase"/>
</dbReference>
<sequence length="453" mass="47897">MSSLLDDAAKRASRYLDALPSRAVAPLPEAIARLQSLDEPLPEHPQAPDAILRRLDELGSPATSAMAGGRFFGFVIGGALPVTVAANWLATAWDQNAGGHGPAPGVAAFEHTALRWLLEILDLPRHAAGAFVTGATQANLCGLAAARHAVLKRAGWDVEADGLFGAPPITVIVSAEAHPTVIKALGVLGLGRSRVIRMGTDAQGRIRPEFLPPLAGPTILCLQAGNINTGAFDPFAVLCERAQAVGAWVHVDGAFGLWALAAPTLRHLCDGIDRADSWATDAHKWLNVPYDSGLAFVRDGEALRAAMSVTAAYLSPPGPRRVASDFTPELSRRARGVDVWSALSSLGRSGVAQMIERCCKHARRFARGLESAGYSILNDVVLNQVLVSFGDAAITRRVITELQAEGTCWCGVTEWQGQTAMRISVCSWATTDDDVELSLAAMLRIAARCGASA</sequence>
<organism evidence="7 8">
    <name type="scientific">Polaromonas jejuensis</name>
    <dbReference type="NCBI Taxonomy" id="457502"/>
    <lineage>
        <taxon>Bacteria</taxon>
        <taxon>Pseudomonadati</taxon>
        <taxon>Pseudomonadota</taxon>
        <taxon>Betaproteobacteria</taxon>
        <taxon>Burkholderiales</taxon>
        <taxon>Comamonadaceae</taxon>
        <taxon>Polaromonas</taxon>
    </lineage>
</organism>
<evidence type="ECO:0000256" key="3">
    <source>
        <dbReference type="ARBA" id="ARBA00022793"/>
    </source>
</evidence>
<dbReference type="InterPro" id="IPR015421">
    <property type="entry name" value="PyrdxlP-dep_Trfase_major"/>
</dbReference>
<reference evidence="8" key="1">
    <citation type="journal article" date="2019" name="Int. J. Syst. Evol. Microbiol.">
        <title>The Global Catalogue of Microorganisms (GCM) 10K type strain sequencing project: providing services to taxonomists for standard genome sequencing and annotation.</title>
        <authorList>
            <consortium name="The Broad Institute Genomics Platform"/>
            <consortium name="The Broad Institute Genome Sequencing Center for Infectious Disease"/>
            <person name="Wu L."/>
            <person name="Ma J."/>
        </authorList>
    </citation>
    <scope>NUCLEOTIDE SEQUENCE [LARGE SCALE GENOMIC DNA]</scope>
    <source>
        <strain evidence="8">CGMCC 4.7277</strain>
    </source>
</reference>
<evidence type="ECO:0000256" key="1">
    <source>
        <dbReference type="ARBA" id="ARBA00001933"/>
    </source>
</evidence>
<dbReference type="InterPro" id="IPR015422">
    <property type="entry name" value="PyrdxlP-dep_Trfase_small"/>
</dbReference>
<keyword evidence="3" id="KW-0210">Decarboxylase</keyword>
<evidence type="ECO:0000256" key="4">
    <source>
        <dbReference type="ARBA" id="ARBA00022898"/>
    </source>
</evidence>
<evidence type="ECO:0000313" key="7">
    <source>
        <dbReference type="EMBL" id="MFC5522696.1"/>
    </source>
</evidence>
<dbReference type="RefSeq" id="WP_068836150.1">
    <property type="nucleotide sequence ID" value="NZ_JBHSMX010000055.1"/>
</dbReference>
<dbReference type="Gene3D" id="3.90.1150.10">
    <property type="entry name" value="Aspartate Aminotransferase, domain 1"/>
    <property type="match status" value="1"/>
</dbReference>
<keyword evidence="5 6" id="KW-0456">Lyase</keyword>
<dbReference type="SUPFAM" id="SSF53383">
    <property type="entry name" value="PLP-dependent transferases"/>
    <property type="match status" value="1"/>
</dbReference>
<accession>A0ABW0QCR5</accession>
<dbReference type="PANTHER" id="PTHR11999:SF70">
    <property type="entry name" value="MIP05841P"/>
    <property type="match status" value="1"/>
</dbReference>
<dbReference type="Gene3D" id="3.40.640.10">
    <property type="entry name" value="Type I PLP-dependent aspartate aminotransferase-like (Major domain)"/>
    <property type="match status" value="1"/>
</dbReference>
<evidence type="ECO:0000313" key="8">
    <source>
        <dbReference type="Proteomes" id="UP001596084"/>
    </source>
</evidence>
<protein>
    <submittedName>
        <fullName evidence="7">Pyridoxal phosphate-dependent decarboxylase family protein</fullName>
    </submittedName>
</protein>
<name>A0ABW0QCR5_9BURK</name>